<dbReference type="Proteomes" id="UP000826234">
    <property type="component" value="Unassembled WGS sequence"/>
</dbReference>
<dbReference type="PANTHER" id="PTHR14330:SF2">
    <property type="entry name" value="A-KINASE-INTERACTING PROTEIN 1"/>
    <property type="match status" value="1"/>
</dbReference>
<comment type="caution">
    <text evidence="1">The sequence shown here is derived from an EMBL/GenBank/DDBJ whole genome shotgun (WGS) entry which is preliminary data.</text>
</comment>
<gene>
    <name evidence="1" type="ORF">JD844_021798</name>
</gene>
<evidence type="ECO:0000313" key="1">
    <source>
        <dbReference type="EMBL" id="KAH0620908.1"/>
    </source>
</evidence>
<dbReference type="InterPro" id="IPR033214">
    <property type="entry name" value="AKIP1"/>
</dbReference>
<dbReference type="PANTHER" id="PTHR14330">
    <property type="entry name" value="A-KINASE-INTERACTING PROTEIN 1"/>
    <property type="match status" value="1"/>
</dbReference>
<evidence type="ECO:0008006" key="3">
    <source>
        <dbReference type="Google" id="ProtNLM"/>
    </source>
</evidence>
<sequence length="145" mass="16463">MESHSLNVNSRMQRTATLAQEVLERAKTRKLNWPLPNQLQRRTFREGDDEDACFAATFASVAEHMGRISAECENYYCCVPPFQFKECEIAHIFRYHSRQASEKLLKAFENEESKHGPIVEEPGCPDTESVALIPAKTSDSKASIN</sequence>
<name>A0ABQ7SU95_PHRPL</name>
<keyword evidence="2" id="KW-1185">Reference proteome</keyword>
<protein>
    <recommendedName>
        <fullName evidence="3">V(D)J recombination-activating protein 1</fullName>
    </recommendedName>
</protein>
<dbReference type="EMBL" id="JAIPUX010003289">
    <property type="protein sequence ID" value="KAH0620908.1"/>
    <property type="molecule type" value="Genomic_DNA"/>
</dbReference>
<reference evidence="1 2" key="1">
    <citation type="journal article" date="2022" name="Gigascience">
        <title>A chromosome-level genome assembly and annotation of the desert horned lizard, Phrynosoma platyrhinos, provides insight into chromosomal rearrangements among reptiles.</title>
        <authorList>
            <person name="Koochekian N."/>
            <person name="Ascanio A."/>
            <person name="Farleigh K."/>
            <person name="Card D.C."/>
            <person name="Schield D.R."/>
            <person name="Castoe T.A."/>
            <person name="Jezkova T."/>
        </authorList>
    </citation>
    <scope>NUCLEOTIDE SEQUENCE [LARGE SCALE GENOMIC DNA]</scope>
    <source>
        <strain evidence="1">NK-2021</strain>
    </source>
</reference>
<accession>A0ABQ7SU95</accession>
<proteinExistence type="predicted"/>
<organism evidence="1 2">
    <name type="scientific">Phrynosoma platyrhinos</name>
    <name type="common">Desert horned lizard</name>
    <dbReference type="NCBI Taxonomy" id="52577"/>
    <lineage>
        <taxon>Eukaryota</taxon>
        <taxon>Metazoa</taxon>
        <taxon>Chordata</taxon>
        <taxon>Craniata</taxon>
        <taxon>Vertebrata</taxon>
        <taxon>Euteleostomi</taxon>
        <taxon>Lepidosauria</taxon>
        <taxon>Squamata</taxon>
        <taxon>Bifurcata</taxon>
        <taxon>Unidentata</taxon>
        <taxon>Episquamata</taxon>
        <taxon>Toxicofera</taxon>
        <taxon>Iguania</taxon>
        <taxon>Phrynosomatidae</taxon>
        <taxon>Phrynosomatinae</taxon>
        <taxon>Phrynosoma</taxon>
    </lineage>
</organism>
<evidence type="ECO:0000313" key="2">
    <source>
        <dbReference type="Proteomes" id="UP000826234"/>
    </source>
</evidence>